<evidence type="ECO:0000313" key="2">
    <source>
        <dbReference type="EMBL" id="PNG99335.1"/>
    </source>
</evidence>
<dbReference type="InterPro" id="IPR043472">
    <property type="entry name" value="Macro_dom-like"/>
</dbReference>
<dbReference type="OrthoDB" id="9985428at2759"/>
<dbReference type="Gene3D" id="3.40.220.10">
    <property type="entry name" value="Leucine Aminopeptidase, subunit E, domain 1"/>
    <property type="match status" value="1"/>
</dbReference>
<accession>A0A2J7ZGD3</accession>
<evidence type="ECO:0000313" key="3">
    <source>
        <dbReference type="Proteomes" id="UP000236333"/>
    </source>
</evidence>
<dbReference type="Pfam" id="PF10021">
    <property type="entry name" value="PARG_cat_microb"/>
    <property type="match status" value="1"/>
</dbReference>
<comment type="caution">
    <text evidence="2">The sequence shown here is derived from an EMBL/GenBank/DDBJ whole genome shotgun (WGS) entry which is preliminary data.</text>
</comment>
<dbReference type="PANTHER" id="PTHR35596:SF1">
    <property type="entry name" value="MICROBIAL-TYPE PARG CATALYTIC DOMAIN-CONTAINING PROTEIN"/>
    <property type="match status" value="1"/>
</dbReference>
<dbReference type="InterPro" id="IPR012664">
    <property type="entry name" value="CHP02452"/>
</dbReference>
<dbReference type="InterPro" id="IPR019261">
    <property type="entry name" value="PARG_cat_microbial"/>
</dbReference>
<keyword evidence="3" id="KW-1185">Reference proteome</keyword>
<dbReference type="AlphaFoldDB" id="A0A2J7ZGD3"/>
<dbReference type="EMBL" id="PGGS01003227">
    <property type="protein sequence ID" value="PNG99335.1"/>
    <property type="molecule type" value="Genomic_DNA"/>
</dbReference>
<dbReference type="Proteomes" id="UP000236333">
    <property type="component" value="Unassembled WGS sequence"/>
</dbReference>
<name>A0A2J7ZGD3_9CHLO</name>
<gene>
    <name evidence="2" type="ORF">TSOC_014889</name>
</gene>
<dbReference type="NCBIfam" id="TIGR02452">
    <property type="entry name" value="TIGR02452 family protein"/>
    <property type="match status" value="1"/>
</dbReference>
<feature type="domain" description="Microbial-type PARG catalytic" evidence="1">
    <location>
        <begin position="6"/>
        <end position="86"/>
    </location>
</feature>
<sequence length="215" mass="24029">MEKRYSKTLVSVVNKDLIDAGRVEFDPVVLNLADDCFPGGCVHTGSGAAEESMFRRSNYFRTLTIDLYPIKKDEAIYSPSVTVFKHGPDLDFARCQPFDMSFVACPGLRHPILTEEGRLKAEDVEVLERKIELIFQIAWMHGHRVLVLGAMGCGAWKNNPIDVAEAFKRVIARHDGVFHAIVFAIRQGAEKGYTTMDGSNRLDNFTTFKTILTGA</sequence>
<reference evidence="2 3" key="1">
    <citation type="journal article" date="2017" name="Mol. Biol. Evol.">
        <title>The 4-celled Tetrabaena socialis nuclear genome reveals the essential components for genetic control of cell number at the origin of multicellularity in the volvocine lineage.</title>
        <authorList>
            <person name="Featherston J."/>
            <person name="Arakaki Y."/>
            <person name="Hanschen E.R."/>
            <person name="Ferris P.J."/>
            <person name="Michod R.E."/>
            <person name="Olson B.J.S.C."/>
            <person name="Nozaki H."/>
            <person name="Durand P.M."/>
        </authorList>
    </citation>
    <scope>NUCLEOTIDE SEQUENCE [LARGE SCALE GENOMIC DNA]</scope>
    <source>
        <strain evidence="2 3">NIES-571</strain>
    </source>
</reference>
<dbReference type="PANTHER" id="PTHR35596">
    <property type="entry name" value="DUF2263 DOMAIN-CONTAINING PROTEIN"/>
    <property type="match status" value="1"/>
</dbReference>
<protein>
    <recommendedName>
        <fullName evidence="1">Microbial-type PARG catalytic domain-containing protein</fullName>
    </recommendedName>
</protein>
<dbReference type="PIRSF" id="PIRSF014899">
    <property type="entry name" value="UCP014899"/>
    <property type="match status" value="1"/>
</dbReference>
<organism evidence="2 3">
    <name type="scientific">Tetrabaena socialis</name>
    <dbReference type="NCBI Taxonomy" id="47790"/>
    <lineage>
        <taxon>Eukaryota</taxon>
        <taxon>Viridiplantae</taxon>
        <taxon>Chlorophyta</taxon>
        <taxon>core chlorophytes</taxon>
        <taxon>Chlorophyceae</taxon>
        <taxon>CS clade</taxon>
        <taxon>Chlamydomonadales</taxon>
        <taxon>Tetrabaenaceae</taxon>
        <taxon>Tetrabaena</taxon>
    </lineage>
</organism>
<proteinExistence type="predicted"/>
<evidence type="ECO:0000259" key="1">
    <source>
        <dbReference type="Pfam" id="PF10021"/>
    </source>
</evidence>